<dbReference type="InterPro" id="IPR032808">
    <property type="entry name" value="DoxX"/>
</dbReference>
<feature type="transmembrane region" description="Helical" evidence="5">
    <location>
        <begin position="12"/>
        <end position="33"/>
    </location>
</feature>
<evidence type="ECO:0000256" key="2">
    <source>
        <dbReference type="ARBA" id="ARBA00022692"/>
    </source>
</evidence>
<keyword evidence="3 5" id="KW-1133">Transmembrane helix</keyword>
<keyword evidence="7" id="KW-1185">Reference proteome</keyword>
<reference evidence="6" key="2">
    <citation type="journal article" date="2023" name="MicrobiologyOpen">
        <title>Genomics of the tumorigenes clade of the family Rhizobiaceae and description of Rhizobium rhododendri sp. nov.</title>
        <authorList>
            <person name="Kuzmanovic N."/>
            <person name="diCenzo G.C."/>
            <person name="Bunk B."/>
            <person name="Sproeer C."/>
            <person name="Fruehling A."/>
            <person name="Neumann-Schaal M."/>
            <person name="Overmann J."/>
            <person name="Smalla K."/>
        </authorList>
    </citation>
    <scope>NUCLEOTIDE SEQUENCE</scope>
    <source>
        <strain evidence="6">Rho-6.2</strain>
    </source>
</reference>
<reference evidence="6" key="1">
    <citation type="journal article" date="2019" name="Phytopathology">
        <title>A Novel Group of Rhizobium tumorigenes-Like Agrobacteria Associated with Crown Gall Disease of Rhododendron and Blueberry.</title>
        <authorList>
            <person name="Kuzmanovic N."/>
            <person name="Behrens P."/>
            <person name="Idczak E."/>
            <person name="Wagner S."/>
            <person name="Gotz M."/>
            <person name="Sproer C."/>
            <person name="Bunk B."/>
            <person name="Overmann J."/>
            <person name="Smalla K."/>
        </authorList>
    </citation>
    <scope>NUCLEOTIDE SEQUENCE</scope>
    <source>
        <strain evidence="6">Rho-6.2</strain>
    </source>
</reference>
<evidence type="ECO:0000256" key="4">
    <source>
        <dbReference type="ARBA" id="ARBA00023136"/>
    </source>
</evidence>
<proteinExistence type="predicted"/>
<protein>
    <submittedName>
        <fullName evidence="6">DoxX family protein</fullName>
    </submittedName>
</protein>
<evidence type="ECO:0000256" key="5">
    <source>
        <dbReference type="SAM" id="Phobius"/>
    </source>
</evidence>
<keyword evidence="4 5" id="KW-0472">Membrane</keyword>
<dbReference type="EMBL" id="CP117267">
    <property type="protein sequence ID" value="WFS21879.1"/>
    <property type="molecule type" value="Genomic_DNA"/>
</dbReference>
<organism evidence="6 7">
    <name type="scientific">Rhizobium rhododendri</name>
    <dbReference type="NCBI Taxonomy" id="2506430"/>
    <lineage>
        <taxon>Bacteria</taxon>
        <taxon>Pseudomonadati</taxon>
        <taxon>Pseudomonadota</taxon>
        <taxon>Alphaproteobacteria</taxon>
        <taxon>Hyphomicrobiales</taxon>
        <taxon>Rhizobiaceae</taxon>
        <taxon>Rhizobium/Agrobacterium group</taxon>
        <taxon>Rhizobium</taxon>
    </lineage>
</organism>
<evidence type="ECO:0000256" key="3">
    <source>
        <dbReference type="ARBA" id="ARBA00022989"/>
    </source>
</evidence>
<feature type="transmembrane region" description="Helical" evidence="5">
    <location>
        <begin position="76"/>
        <end position="95"/>
    </location>
</feature>
<accession>A0ABY8IE46</accession>
<dbReference type="RefSeq" id="WP_142830602.1">
    <property type="nucleotide sequence ID" value="NZ_CP117267.1"/>
</dbReference>
<gene>
    <name evidence="6" type="ORF">PR018_11925</name>
</gene>
<keyword evidence="2 5" id="KW-0812">Transmembrane</keyword>
<evidence type="ECO:0000313" key="7">
    <source>
        <dbReference type="Proteomes" id="UP000318939"/>
    </source>
</evidence>
<feature type="transmembrane region" description="Helical" evidence="5">
    <location>
        <begin position="53"/>
        <end position="71"/>
    </location>
</feature>
<feature type="transmembrane region" description="Helical" evidence="5">
    <location>
        <begin position="101"/>
        <end position="117"/>
    </location>
</feature>
<comment type="subcellular location">
    <subcellularLocation>
        <location evidence="1">Membrane</location>
        <topology evidence="1">Multi-pass membrane protein</topology>
    </subcellularLocation>
</comment>
<evidence type="ECO:0000313" key="6">
    <source>
        <dbReference type="EMBL" id="WFS21879.1"/>
    </source>
</evidence>
<evidence type="ECO:0000256" key="1">
    <source>
        <dbReference type="ARBA" id="ARBA00004141"/>
    </source>
</evidence>
<dbReference type="Pfam" id="PF13564">
    <property type="entry name" value="DoxX_2"/>
    <property type="match status" value="1"/>
</dbReference>
<dbReference type="Proteomes" id="UP000318939">
    <property type="component" value="Chromosome"/>
</dbReference>
<sequence length="123" mass="13299">MSTTTLNSPRILTISIWVLRVLVALMFLAAATMKLTSQPMMVAEFEQVGLGQWFRFLTGGLELIGAIAVLVPRTSILGALLLLLVDAGAFVAQIAVLHMDWVHTIVIGAVIALLIYLQRRAAA</sequence>
<name>A0ABY8IE46_9HYPH</name>